<feature type="domain" description="ABC transmembrane type-1" evidence="8">
    <location>
        <begin position="54"/>
        <end position="235"/>
    </location>
</feature>
<proteinExistence type="inferred from homology"/>
<dbReference type="RefSeq" id="WP_109984939.1">
    <property type="nucleotide sequence ID" value="NZ_QGTD01000013.1"/>
</dbReference>
<protein>
    <submittedName>
        <fullName evidence="9">Nitrate ABC transporter permease</fullName>
    </submittedName>
</protein>
<evidence type="ECO:0000259" key="8">
    <source>
        <dbReference type="PROSITE" id="PS50928"/>
    </source>
</evidence>
<dbReference type="Proteomes" id="UP000245624">
    <property type="component" value="Unassembled WGS sequence"/>
</dbReference>
<dbReference type="Gene3D" id="1.10.3720.10">
    <property type="entry name" value="MetI-like"/>
    <property type="match status" value="1"/>
</dbReference>
<evidence type="ECO:0000256" key="5">
    <source>
        <dbReference type="ARBA" id="ARBA00022989"/>
    </source>
</evidence>
<keyword evidence="10" id="KW-1185">Reference proteome</keyword>
<dbReference type="InterPro" id="IPR000515">
    <property type="entry name" value="MetI-like"/>
</dbReference>
<feature type="transmembrane region" description="Helical" evidence="7">
    <location>
        <begin position="94"/>
        <end position="114"/>
    </location>
</feature>
<feature type="transmembrane region" description="Helical" evidence="7">
    <location>
        <begin position="54"/>
        <end position="82"/>
    </location>
</feature>
<evidence type="ECO:0000256" key="1">
    <source>
        <dbReference type="ARBA" id="ARBA00004651"/>
    </source>
</evidence>
<evidence type="ECO:0000256" key="6">
    <source>
        <dbReference type="ARBA" id="ARBA00023136"/>
    </source>
</evidence>
<dbReference type="EMBL" id="QGTD01000013">
    <property type="protein sequence ID" value="PWU67576.1"/>
    <property type="molecule type" value="Genomic_DNA"/>
</dbReference>
<dbReference type="InterPro" id="IPR035906">
    <property type="entry name" value="MetI-like_sf"/>
</dbReference>
<feature type="transmembrane region" description="Helical" evidence="7">
    <location>
        <begin position="7"/>
        <end position="26"/>
    </location>
</feature>
<comment type="subcellular location">
    <subcellularLocation>
        <location evidence="1 7">Cell membrane</location>
        <topology evidence="1 7">Multi-pass membrane protein</topology>
    </subcellularLocation>
</comment>
<dbReference type="PANTHER" id="PTHR30151:SF20">
    <property type="entry name" value="ABC TRANSPORTER PERMEASE PROTEIN HI_0355-RELATED"/>
    <property type="match status" value="1"/>
</dbReference>
<dbReference type="GO" id="GO:0055085">
    <property type="term" value="P:transmembrane transport"/>
    <property type="evidence" value="ECO:0007669"/>
    <property type="project" value="InterPro"/>
</dbReference>
<dbReference type="SUPFAM" id="SSF161098">
    <property type="entry name" value="MetI-like"/>
    <property type="match status" value="1"/>
</dbReference>
<evidence type="ECO:0000256" key="2">
    <source>
        <dbReference type="ARBA" id="ARBA00022448"/>
    </source>
</evidence>
<feature type="transmembrane region" description="Helical" evidence="7">
    <location>
        <begin position="172"/>
        <end position="196"/>
    </location>
</feature>
<keyword evidence="2 7" id="KW-0813">Transport</keyword>
<evidence type="ECO:0000256" key="4">
    <source>
        <dbReference type="ARBA" id="ARBA00022692"/>
    </source>
</evidence>
<dbReference type="AlphaFoldDB" id="A0A317KW31"/>
<feature type="transmembrane region" description="Helical" evidence="7">
    <location>
        <begin position="120"/>
        <end position="139"/>
    </location>
</feature>
<reference evidence="9 10" key="1">
    <citation type="submission" date="2018-05" db="EMBL/GenBank/DDBJ databases">
        <title>Genomic analysis of Gracilibacillus dipsosauri DD1 reveals novel features of a salt-tolerant amylase.</title>
        <authorList>
            <person name="Deutch C.E."/>
            <person name="Yang S."/>
        </authorList>
    </citation>
    <scope>NUCLEOTIDE SEQUENCE [LARGE SCALE GENOMIC DNA]</scope>
    <source>
        <strain evidence="9 10">DD1</strain>
    </source>
</reference>
<evidence type="ECO:0000256" key="3">
    <source>
        <dbReference type="ARBA" id="ARBA00022475"/>
    </source>
</evidence>
<organism evidence="9 10">
    <name type="scientific">Gracilibacillus dipsosauri</name>
    <dbReference type="NCBI Taxonomy" id="178340"/>
    <lineage>
        <taxon>Bacteria</taxon>
        <taxon>Bacillati</taxon>
        <taxon>Bacillota</taxon>
        <taxon>Bacilli</taxon>
        <taxon>Bacillales</taxon>
        <taxon>Bacillaceae</taxon>
        <taxon>Gracilibacillus</taxon>
    </lineage>
</organism>
<dbReference type="CDD" id="cd06261">
    <property type="entry name" value="TM_PBP2"/>
    <property type="match status" value="1"/>
</dbReference>
<dbReference type="Pfam" id="PF00528">
    <property type="entry name" value="BPD_transp_1"/>
    <property type="match status" value="1"/>
</dbReference>
<dbReference type="PROSITE" id="PS50928">
    <property type="entry name" value="ABC_TM1"/>
    <property type="match status" value="1"/>
</dbReference>
<dbReference type="GO" id="GO:0005886">
    <property type="term" value="C:plasma membrane"/>
    <property type="evidence" value="ECO:0007669"/>
    <property type="project" value="UniProtKB-SubCell"/>
</dbReference>
<keyword evidence="5 7" id="KW-1133">Transmembrane helix</keyword>
<name>A0A317KW31_9BACI</name>
<feature type="transmembrane region" description="Helical" evidence="7">
    <location>
        <begin position="216"/>
        <end position="237"/>
    </location>
</feature>
<gene>
    <name evidence="9" type="ORF">DLJ74_14015</name>
</gene>
<evidence type="ECO:0000313" key="9">
    <source>
        <dbReference type="EMBL" id="PWU67576.1"/>
    </source>
</evidence>
<sequence length="248" mass="27848">MIKKSWLPISVIAIMLFIWELSTRIFQIPDWILPAPTVIIQEALNNWPNYSHHIFSTIQLTILGLVMGIVVGLTVAVILHLLPKVREAVYPIMILSQNVPIIVLAPLLVIWFGFGMTPKLLIIILVCFFPIAVATIDGLRQTSPELIHYMKMTGATKQQIFRKLELPHALPAIFSGLKISATYSVMGAVISEWLGANQGIGVYMTLASSSFRTDRVFVAILFIMILCLFFFAIILICEKALIKWRKEG</sequence>
<keyword evidence="3" id="KW-1003">Cell membrane</keyword>
<comment type="similarity">
    <text evidence="7">Belongs to the binding-protein-dependent transport system permease family.</text>
</comment>
<accession>A0A317KW31</accession>
<dbReference type="PANTHER" id="PTHR30151">
    <property type="entry name" value="ALKANE SULFONATE ABC TRANSPORTER-RELATED, MEMBRANE SUBUNIT"/>
    <property type="match status" value="1"/>
</dbReference>
<comment type="caution">
    <text evidence="9">The sequence shown here is derived from an EMBL/GenBank/DDBJ whole genome shotgun (WGS) entry which is preliminary data.</text>
</comment>
<evidence type="ECO:0000313" key="10">
    <source>
        <dbReference type="Proteomes" id="UP000245624"/>
    </source>
</evidence>
<keyword evidence="4 7" id="KW-0812">Transmembrane</keyword>
<dbReference type="OrthoDB" id="9804353at2"/>
<keyword evidence="6 7" id="KW-0472">Membrane</keyword>
<evidence type="ECO:0000256" key="7">
    <source>
        <dbReference type="RuleBase" id="RU363032"/>
    </source>
</evidence>